<sequence length="851" mass="98822">MNQQNPFQSQNQKQVFISFISEDDQDEYDDKNKNELNDFNENIELEEEKEEKEQAMEESQESSENKFSSPQNISKSSRNSCLDEEKQEQTKHEVNKAKLQNNPDTDDDVCINSSVSVKDNDNNKTKNEPSPFENKTKKQKETTRQDINNKQSKREETIQKLMKITNQPYEVVRDVYKNTHTFKEALDSLKKLPINNNLCNRKNSNIEELQKARNPNKKRQNKAEVNSDDFDVSDTEPKEDNQMMESNQRDKSDALDHKSNKLESDQIKYKNNKDASQKNQNKKDFNEFKGKSAFVNEIQSKSNKDDNDSDDFYIDPKDSDLSDDGLSNDKMKKDRGKEAEDLNKNKQRVQKEKNDDINRDFIPGKGKKEKKVKSKKEIARKEKEKEEHQQKISQLMCSRRIRPIETISFTTYIEIDMHGLDPQINRSLDWVPIIRDALLSSVRHKVDIVSFIPGKGIHSKVKYRPVLRPLVLLTSKRLKFNSYIDPNNAGVVICKISSDKETLKDEDQDNTELFRSFGVGKSLINTRDYDDVVAPDDDDDDISNGAFKAIRKLFPKMPKTCIEIICQDREEKEAVRFAKLFEKYFHSGDTKELLALNDKKKEELAKQMKKVESFEDEYGLDREIIEKVVKDKVKKNKIIKVLDRISDEIPDDFYEYLGDFVSDYDYVPIDMLLNTCKEGNYMPDKIVTLLAANSMAGAVKALNVLKVSNKIKTARADGSPKFIPSIEINLSNSGVQKAQRSIRRIFNGLEEGKYSEMVLQFSVGKSPKNKQNCSFKDIELFVIQLSNDQGIHLKQRKELKKRRFHFIISNNDEEIEEEVLENEEEEDEESGPPIDFYKSYRNLSPFKIKKK</sequence>
<reference evidence="2 3" key="1">
    <citation type="submission" date="2024-04" db="EMBL/GenBank/DDBJ databases">
        <title>Tritrichomonas musculus Genome.</title>
        <authorList>
            <person name="Alves-Ferreira E."/>
            <person name="Grigg M."/>
            <person name="Lorenzi H."/>
            <person name="Galac M."/>
        </authorList>
    </citation>
    <scope>NUCLEOTIDE SEQUENCE [LARGE SCALE GENOMIC DNA]</scope>
    <source>
        <strain evidence="2 3">EAF2021</strain>
    </source>
</reference>
<feature type="compositionally biased region" description="Basic and acidic residues" evidence="1">
    <location>
        <begin position="81"/>
        <end position="96"/>
    </location>
</feature>
<dbReference type="Proteomes" id="UP001470230">
    <property type="component" value="Unassembled WGS sequence"/>
</dbReference>
<evidence type="ECO:0000313" key="3">
    <source>
        <dbReference type="Proteomes" id="UP001470230"/>
    </source>
</evidence>
<proteinExistence type="predicted"/>
<keyword evidence="3" id="KW-1185">Reference proteome</keyword>
<accession>A0ABR2JEG0</accession>
<feature type="compositionally biased region" description="Basic and acidic residues" evidence="1">
    <location>
        <begin position="235"/>
        <end position="290"/>
    </location>
</feature>
<feature type="compositionally biased region" description="Basic and acidic residues" evidence="1">
    <location>
        <begin position="327"/>
        <end position="359"/>
    </location>
</feature>
<feature type="compositionally biased region" description="Basic residues" evidence="1">
    <location>
        <begin position="365"/>
        <end position="374"/>
    </location>
</feature>
<feature type="region of interest" description="Disordered" evidence="1">
    <location>
        <begin position="205"/>
        <end position="391"/>
    </location>
</feature>
<feature type="compositionally biased region" description="Polar residues" evidence="1">
    <location>
        <begin position="66"/>
        <end position="80"/>
    </location>
</feature>
<comment type="caution">
    <text evidence="2">The sequence shown here is derived from an EMBL/GenBank/DDBJ whole genome shotgun (WGS) entry which is preliminary data.</text>
</comment>
<feature type="region of interest" description="Disordered" evidence="1">
    <location>
        <begin position="1"/>
        <end position="155"/>
    </location>
</feature>
<feature type="compositionally biased region" description="Basic and acidic residues" evidence="1">
    <location>
        <begin position="118"/>
        <end position="127"/>
    </location>
</feature>
<feature type="compositionally biased region" description="Acidic residues" evidence="1">
    <location>
        <begin position="817"/>
        <end position="830"/>
    </location>
</feature>
<evidence type="ECO:0000313" key="2">
    <source>
        <dbReference type="EMBL" id="KAK8876346.1"/>
    </source>
</evidence>
<feature type="compositionally biased region" description="Acidic residues" evidence="1">
    <location>
        <begin position="41"/>
        <end position="61"/>
    </location>
</feature>
<protein>
    <submittedName>
        <fullName evidence="2">Uncharacterized protein</fullName>
    </submittedName>
</protein>
<gene>
    <name evidence="2" type="ORF">M9Y10_006544</name>
</gene>
<feature type="compositionally biased region" description="Basic and acidic residues" evidence="1">
    <location>
        <begin position="134"/>
        <end position="144"/>
    </location>
</feature>
<dbReference type="PANTHER" id="PTHR35711:SF1">
    <property type="entry name" value="ECTODERMAL, ISOFORM F"/>
    <property type="match status" value="1"/>
</dbReference>
<name>A0ABR2JEG0_9EUKA</name>
<organism evidence="2 3">
    <name type="scientific">Tritrichomonas musculus</name>
    <dbReference type="NCBI Taxonomy" id="1915356"/>
    <lineage>
        <taxon>Eukaryota</taxon>
        <taxon>Metamonada</taxon>
        <taxon>Parabasalia</taxon>
        <taxon>Tritrichomonadida</taxon>
        <taxon>Tritrichomonadidae</taxon>
        <taxon>Tritrichomonas</taxon>
    </lineage>
</organism>
<feature type="region of interest" description="Disordered" evidence="1">
    <location>
        <begin position="817"/>
        <end position="837"/>
    </location>
</feature>
<dbReference type="PANTHER" id="PTHR35711">
    <property type="entry name" value="EXPRESSED PROTEIN"/>
    <property type="match status" value="1"/>
</dbReference>
<feature type="compositionally biased region" description="Basic and acidic residues" evidence="1">
    <location>
        <begin position="375"/>
        <end position="390"/>
    </location>
</feature>
<dbReference type="EMBL" id="JAPFFF010000012">
    <property type="protein sequence ID" value="KAK8876346.1"/>
    <property type="molecule type" value="Genomic_DNA"/>
</dbReference>
<evidence type="ECO:0000256" key="1">
    <source>
        <dbReference type="SAM" id="MobiDB-lite"/>
    </source>
</evidence>
<feature type="compositionally biased region" description="Low complexity" evidence="1">
    <location>
        <begin position="1"/>
        <end position="14"/>
    </location>
</feature>